<keyword evidence="2" id="KW-1185">Reference proteome</keyword>
<proteinExistence type="predicted"/>
<evidence type="ECO:0000313" key="2">
    <source>
        <dbReference type="Proteomes" id="UP000565521"/>
    </source>
</evidence>
<dbReference type="AlphaFoldDB" id="A0A7Y7PT02"/>
<sequence>AGRMHLRRLDTETGFTEYQPGQVIHLAPNERHAWVLLERCENRAVFIPAAHYAPA</sequence>
<evidence type="ECO:0000313" key="1">
    <source>
        <dbReference type="EMBL" id="NVO33461.1"/>
    </source>
</evidence>
<reference evidence="1 2" key="1">
    <citation type="submission" date="2020-05" db="EMBL/GenBank/DDBJ databases">
        <title>Hymenobacter terrestris sp. nov. and Hymenobacter lapidiphilus sp. nov., isolated from regoliths in Antarctica.</title>
        <authorList>
            <person name="Sedlacek I."/>
            <person name="Pantucek R."/>
            <person name="Zeman M."/>
            <person name="Holochova P."/>
            <person name="Kralova S."/>
            <person name="Stankova E."/>
            <person name="Sedo O."/>
            <person name="Micenkova L."/>
            <person name="Svec P."/>
            <person name="Gupta V."/>
            <person name="Sood U."/>
            <person name="Korpole U.S."/>
            <person name="Lal R."/>
        </authorList>
    </citation>
    <scope>NUCLEOTIDE SEQUENCE [LARGE SCALE GENOMIC DNA]</scope>
    <source>
        <strain evidence="1 2">P5342</strain>
    </source>
</reference>
<gene>
    <name evidence="1" type="ORF">HW554_19835</name>
</gene>
<dbReference type="EMBL" id="JABKAU010000073">
    <property type="protein sequence ID" value="NVO33461.1"/>
    <property type="molecule type" value="Genomic_DNA"/>
</dbReference>
<comment type="caution">
    <text evidence="1">The sequence shown here is derived from an EMBL/GenBank/DDBJ whole genome shotgun (WGS) entry which is preliminary data.</text>
</comment>
<accession>A0A7Y7PT02</accession>
<evidence type="ECO:0008006" key="3">
    <source>
        <dbReference type="Google" id="ProtNLM"/>
    </source>
</evidence>
<organism evidence="1 2">
    <name type="scientific">Hymenobacter lapidiphilus</name>
    <dbReference type="NCBI Taxonomy" id="2608003"/>
    <lineage>
        <taxon>Bacteria</taxon>
        <taxon>Pseudomonadati</taxon>
        <taxon>Bacteroidota</taxon>
        <taxon>Cytophagia</taxon>
        <taxon>Cytophagales</taxon>
        <taxon>Hymenobacteraceae</taxon>
        <taxon>Hymenobacter</taxon>
    </lineage>
</organism>
<dbReference type="Proteomes" id="UP000565521">
    <property type="component" value="Unassembled WGS sequence"/>
</dbReference>
<name>A0A7Y7PT02_9BACT</name>
<feature type="non-terminal residue" evidence="1">
    <location>
        <position position="1"/>
    </location>
</feature>
<protein>
    <recommendedName>
        <fullName evidence="3">Cupin</fullName>
    </recommendedName>
</protein>